<reference evidence="2 3" key="1">
    <citation type="submission" date="2019-02" db="EMBL/GenBank/DDBJ databases">
        <title>Halonotius sp. a new haloqrchaeon isolated from saline water.</title>
        <authorList>
            <person name="Duran-Viseras A."/>
            <person name="Sanchez-Porro C."/>
            <person name="Ventosa A."/>
        </authorList>
    </citation>
    <scope>NUCLEOTIDE SEQUENCE [LARGE SCALE GENOMIC DNA]</scope>
    <source>
        <strain evidence="2 3">F9-27</strain>
    </source>
</reference>
<feature type="region of interest" description="Disordered" evidence="1">
    <location>
        <begin position="564"/>
        <end position="624"/>
    </location>
</feature>
<protein>
    <submittedName>
        <fullName evidence="2">Peptidase</fullName>
    </submittedName>
</protein>
<dbReference type="InterPro" id="IPR027268">
    <property type="entry name" value="Peptidase_M4/M1_CTD_sf"/>
</dbReference>
<dbReference type="Proteomes" id="UP000315385">
    <property type="component" value="Unassembled WGS sequence"/>
</dbReference>
<keyword evidence="3" id="KW-1185">Reference proteome</keyword>
<proteinExistence type="predicted"/>
<dbReference type="RefSeq" id="WP_142443322.1">
    <property type="nucleotide sequence ID" value="NZ_SESI01000002.1"/>
</dbReference>
<dbReference type="OrthoDB" id="271491at2157"/>
<gene>
    <name evidence="2" type="ORF">EWF95_06800</name>
</gene>
<dbReference type="AlphaFoldDB" id="A0A544QMT6"/>
<evidence type="ECO:0000313" key="3">
    <source>
        <dbReference type="Proteomes" id="UP000315385"/>
    </source>
</evidence>
<feature type="compositionally biased region" description="Low complexity" evidence="1">
    <location>
        <begin position="603"/>
        <end position="624"/>
    </location>
</feature>
<evidence type="ECO:0000256" key="1">
    <source>
        <dbReference type="SAM" id="MobiDB-lite"/>
    </source>
</evidence>
<dbReference type="Gene3D" id="2.60.40.10">
    <property type="entry name" value="Immunoglobulins"/>
    <property type="match status" value="1"/>
</dbReference>
<dbReference type="Gene3D" id="1.10.390.10">
    <property type="entry name" value="Neutral Protease Domain 2"/>
    <property type="match status" value="1"/>
</dbReference>
<name>A0A544QMT6_9EURY</name>
<evidence type="ECO:0000313" key="2">
    <source>
        <dbReference type="EMBL" id="TQQ80200.1"/>
    </source>
</evidence>
<accession>A0A544QMT6</accession>
<comment type="caution">
    <text evidence="2">The sequence shown here is derived from an EMBL/GenBank/DDBJ whole genome shotgun (WGS) entry which is preliminary data.</text>
</comment>
<sequence length="646" mass="68100">MTVARLVVGLLVVGCCLAAAPAVGVGEEPATPTTQSVASASQPIASASQPIASTTMATNSALQSAESDEITVTTTLDRTPETSGEIGVTVAVSIPERVTQLTAEVPDRARDAETAGFSHASGDSYTWDGTTATPTITYRVDPNRLSDREGPLSVDGQYLFADTDDWALVRIPQTGITGRYTGGSTLGLDRETTINGPGVAGDRMAFLGPTDVRTRRAHGQTFRLVIPEAADLESEPGEILDSVANAAGRLQVGDRDDEVLMIAAPTGEVRWTVRGLQIGAADFWVRDSEGLDTASNVWVHEYVHTRQDYTAAPSAEWITEGSASYYAALLPLETGRIDFEAFRRQLATGASATQRRVVLSDPDRWDDFANYRKGSLVAGDLDRRIRVATDREATFDQVLRELNTAAEPIDNRAVRRAVSNAADHDVAAVADRYATTTAGPTMWNSTAHDAAFSGSPAQFRYRLADDDPVTVEGPTRNTALSGRGLAVTTGETLRVRLTVENVGGTAGDYELPFRVNETETVARGRLGPGERATHTFEQTFTEPGTYQLTAGVDAFTVRVTTADSAGGGAINSTPPPVFDDDGIEGTAGNGTSTEGDDEDNATGEDTGSETGTADGATTDDNAPGFGVGVAVAALALSLVAFSRPRD</sequence>
<dbReference type="InterPro" id="IPR013783">
    <property type="entry name" value="Ig-like_fold"/>
</dbReference>
<organism evidence="2 3">
    <name type="scientific">Halonotius roseus</name>
    <dbReference type="NCBI Taxonomy" id="2511997"/>
    <lineage>
        <taxon>Archaea</taxon>
        <taxon>Methanobacteriati</taxon>
        <taxon>Methanobacteriota</taxon>
        <taxon>Stenosarchaea group</taxon>
        <taxon>Halobacteria</taxon>
        <taxon>Halobacteriales</taxon>
        <taxon>Haloferacaceae</taxon>
        <taxon>Halonotius</taxon>
    </lineage>
</organism>
<dbReference type="EMBL" id="SESI01000002">
    <property type="protein sequence ID" value="TQQ80200.1"/>
    <property type="molecule type" value="Genomic_DNA"/>
</dbReference>